<accession>A0A6M8MM07</accession>
<dbReference type="KEGG" id="pgg:FX982_02090"/>
<dbReference type="RefSeq" id="WP_172610577.1">
    <property type="nucleotide sequence ID" value="NZ_CP053746.1"/>
</dbReference>
<sequence>MADMKKQQDQIITQKRRRAFAWVACFTLLFGVLAMPMTPTMPRPEGERLVWGSACTGAASRLANTPVEVIDKQSPYHPDIAFMRHCDCCTHATPLVAVPTSVGLGLFALIEPVRFPVAVLVLRAPPRQHWPDRNPHASPRV</sequence>
<protein>
    <recommendedName>
        <fullName evidence="3">DUF2946 domain-containing protein</fullName>
    </recommendedName>
</protein>
<gene>
    <name evidence="1" type="ORF">FX982_02090</name>
</gene>
<name>A0A6M8MM07_9PSED</name>
<proteinExistence type="predicted"/>
<dbReference type="AlphaFoldDB" id="A0A6M8MM07"/>
<evidence type="ECO:0000313" key="1">
    <source>
        <dbReference type="EMBL" id="QKF51142.1"/>
    </source>
</evidence>
<reference evidence="2" key="1">
    <citation type="submission" date="2019-12" db="EMBL/GenBank/DDBJ databases">
        <title>Endophytic bacteria associated with Panax ginseng seedlings.</title>
        <authorList>
            <person name="Park J.M."/>
            <person name="Shin R."/>
            <person name="Jo S.H."/>
        </authorList>
    </citation>
    <scope>NUCLEOTIDE SEQUENCE [LARGE SCALE GENOMIC DNA]</scope>
    <source>
        <strain evidence="2">PgKB30</strain>
    </source>
</reference>
<dbReference type="Pfam" id="PF11162">
    <property type="entry name" value="DUF2946"/>
    <property type="match status" value="1"/>
</dbReference>
<evidence type="ECO:0008006" key="3">
    <source>
        <dbReference type="Google" id="ProtNLM"/>
    </source>
</evidence>
<keyword evidence="2" id="KW-1185">Reference proteome</keyword>
<dbReference type="InterPro" id="IPR021333">
    <property type="entry name" value="DUF2946"/>
</dbReference>
<evidence type="ECO:0000313" key="2">
    <source>
        <dbReference type="Proteomes" id="UP000501989"/>
    </source>
</evidence>
<dbReference type="Proteomes" id="UP000501989">
    <property type="component" value="Chromosome"/>
</dbReference>
<dbReference type="EMBL" id="CP053746">
    <property type="protein sequence ID" value="QKF51142.1"/>
    <property type="molecule type" value="Genomic_DNA"/>
</dbReference>
<organism evidence="1 2">
    <name type="scientific">Pseudomonas graminis</name>
    <dbReference type="NCBI Taxonomy" id="158627"/>
    <lineage>
        <taxon>Bacteria</taxon>
        <taxon>Pseudomonadati</taxon>
        <taxon>Pseudomonadota</taxon>
        <taxon>Gammaproteobacteria</taxon>
        <taxon>Pseudomonadales</taxon>
        <taxon>Pseudomonadaceae</taxon>
        <taxon>Pseudomonas</taxon>
    </lineage>
</organism>